<organism evidence="3">
    <name type="scientific">Murmansk poxvirus</name>
    <dbReference type="NCBI Taxonomy" id="2025359"/>
    <lineage>
        <taxon>Viruses</taxon>
        <taxon>Varidnaviria</taxon>
        <taxon>Bamfordvirae</taxon>
        <taxon>Nucleocytoviricota</taxon>
        <taxon>Pokkesviricetes</taxon>
        <taxon>Chitovirales</taxon>
        <taxon>Poxviridae</taxon>
        <taxon>Chordopoxvirinae</taxon>
        <taxon>Centapoxvirus</taxon>
        <taxon>Centapoxvirus microtuspox</taxon>
        <taxon>Murmansk microtuspox virus</taxon>
    </lineage>
</organism>
<evidence type="ECO:0000259" key="2">
    <source>
        <dbReference type="Pfam" id="PF04491"/>
    </source>
</evidence>
<gene>
    <name evidence="3" type="ORF">Murmansk-182</name>
</gene>
<dbReference type="Pfam" id="PF04491">
    <property type="entry name" value="Pox_T4_N"/>
    <property type="match status" value="1"/>
</dbReference>
<sequence length="218" mass="25349">MTPLTLLFVVLILPLTSSRYIDTDHPWEFDMSLCILANDFDPKRTNCSIYTGVGGLVTEGNGFRVVMYDECQDSNDNFIIKKSYQTAYKLARKTFMSFLSGSIKGDFPECSKNITVYIYCDQVAGNYEFTTLIDNHYGYTINIKYDSKCIESVKYIIKFITKYRTSSIRNESDDSYCGAYKYNNQLNYAKKCTPDKFNRYVYSNMKEHKKPKFENVEL</sequence>
<dbReference type="OrthoDB" id="14673at10239"/>
<evidence type="ECO:0000313" key="4">
    <source>
        <dbReference type="Proteomes" id="UP000217350"/>
    </source>
</evidence>
<dbReference type="PIRSF" id="PIRSF003796">
    <property type="entry name" value="Apoptosisregulator_M-T4"/>
    <property type="match status" value="1"/>
</dbReference>
<dbReference type="Gene3D" id="2.60.240.30">
    <property type="match status" value="1"/>
</dbReference>
<evidence type="ECO:0000313" key="3">
    <source>
        <dbReference type="EMBL" id="AST09377.1"/>
    </source>
</evidence>
<dbReference type="InterPro" id="IPR007580">
    <property type="entry name" value="Poxvirus_T4p_N"/>
</dbReference>
<accession>A0A223FN23</accession>
<dbReference type="Proteomes" id="UP000217350">
    <property type="component" value="Segment"/>
</dbReference>
<dbReference type="InterPro" id="IPR007579">
    <property type="entry name" value="Poxvirus_T4p_C"/>
</dbReference>
<feature type="domain" description="Poxvirus T4 protein C-terminal" evidence="1">
    <location>
        <begin position="76"/>
        <end position="215"/>
    </location>
</feature>
<name>A0A223FN23_9POXV</name>
<feature type="domain" description="Poxvirus T4 protein N-terminal" evidence="2">
    <location>
        <begin position="27"/>
        <end position="71"/>
    </location>
</feature>
<dbReference type="EMBL" id="MF001304">
    <property type="protein sequence ID" value="AST09377.1"/>
    <property type="molecule type" value="Genomic_DNA"/>
</dbReference>
<dbReference type="InterPro" id="IPR016399">
    <property type="entry name" value="Apoptosis_reg_M-T4"/>
</dbReference>
<proteinExistence type="predicted"/>
<dbReference type="InterPro" id="IPR038687">
    <property type="entry name" value="M-T4_sf"/>
</dbReference>
<reference evidence="3" key="1">
    <citation type="journal article" date="2017" name="Virus Genes">
        <title>Two novel poxviruses with unusual genome rearrangements: NY_014 and Murmansk.</title>
        <authorList>
            <person name="Smithson C."/>
            <person name="Meyer H."/>
            <person name="Gigante C.M."/>
            <person name="Gao J."/>
            <person name="Zhao H."/>
            <person name="Batra D."/>
            <person name="Damon I."/>
            <person name="Upton C."/>
            <person name="Li Y."/>
        </authorList>
    </citation>
    <scope>NUCLEOTIDE SEQUENCE [LARGE SCALE GENOMIC DNA]</scope>
    <source>
        <strain evidence="3">LEIV-11411</strain>
    </source>
</reference>
<evidence type="ECO:0000259" key="1">
    <source>
        <dbReference type="Pfam" id="PF04490"/>
    </source>
</evidence>
<keyword evidence="4" id="KW-1185">Reference proteome</keyword>
<dbReference type="Pfam" id="PF04490">
    <property type="entry name" value="Pox_T4_C"/>
    <property type="match status" value="1"/>
</dbReference>
<protein>
    <submittedName>
        <fullName evidence="3">YKV MT-4 like protein</fullName>
    </submittedName>
</protein>